<evidence type="ECO:0000256" key="4">
    <source>
        <dbReference type="ARBA" id="ARBA00022824"/>
    </source>
</evidence>
<feature type="signal peptide" evidence="8">
    <location>
        <begin position="1"/>
        <end position="19"/>
    </location>
</feature>
<feature type="domain" description="Ribophorin II C-terminal" evidence="9">
    <location>
        <begin position="178"/>
        <end position="272"/>
    </location>
</feature>
<dbReference type="InterPro" id="IPR056790">
    <property type="entry name" value="Ribophorin_II_C"/>
</dbReference>
<dbReference type="Pfam" id="PF25147">
    <property type="entry name" value="Ribophorin_II_C"/>
    <property type="match status" value="1"/>
</dbReference>
<dbReference type="GO" id="GO:0006487">
    <property type="term" value="P:protein N-linked glycosylation"/>
    <property type="evidence" value="ECO:0007669"/>
    <property type="project" value="TreeGrafter"/>
</dbReference>
<evidence type="ECO:0000256" key="1">
    <source>
        <dbReference type="ARBA" id="ARBA00004477"/>
    </source>
</evidence>
<dbReference type="GO" id="GO:0008250">
    <property type="term" value="C:oligosaccharyltransferase complex"/>
    <property type="evidence" value="ECO:0007669"/>
    <property type="project" value="InterPro"/>
</dbReference>
<evidence type="ECO:0000256" key="7">
    <source>
        <dbReference type="SAM" id="Phobius"/>
    </source>
</evidence>
<keyword evidence="3 8" id="KW-0732">Signal</keyword>
<dbReference type="PANTHER" id="PTHR12640:SF0">
    <property type="entry name" value="DOLICHYL-DIPHOSPHOOLIGOSACCHARIDE--PROTEIN GLYCOSYLTRANSFERASE SUBUNIT 2"/>
    <property type="match status" value="1"/>
</dbReference>
<evidence type="ECO:0000313" key="10">
    <source>
        <dbReference type="EMBL" id="SCW00914.1"/>
    </source>
</evidence>
<keyword evidence="2 7" id="KW-0812">Transmembrane</keyword>
<dbReference type="PANTHER" id="PTHR12640">
    <property type="entry name" value="RIBOPHORIN II"/>
    <property type="match status" value="1"/>
</dbReference>
<keyword evidence="4" id="KW-0256">Endoplasmic reticulum</keyword>
<evidence type="ECO:0000256" key="5">
    <source>
        <dbReference type="ARBA" id="ARBA00022989"/>
    </source>
</evidence>
<dbReference type="EMBL" id="LT598492">
    <property type="protein sequence ID" value="SCW00914.1"/>
    <property type="molecule type" value="Genomic_DNA"/>
</dbReference>
<gene>
    <name evidence="10" type="ORF">LAFE_0D00914G</name>
</gene>
<name>A0A1G4MAJ3_LACFM</name>
<accession>A0A1G4MAJ3</accession>
<keyword evidence="11" id="KW-1185">Reference proteome</keyword>
<protein>
    <submittedName>
        <fullName evidence="10">LAFE_0D00914g1_1</fullName>
    </submittedName>
</protein>
<dbReference type="UniPathway" id="UPA00378"/>
<evidence type="ECO:0000256" key="2">
    <source>
        <dbReference type="ARBA" id="ARBA00022692"/>
    </source>
</evidence>
<feature type="transmembrane region" description="Helical" evidence="7">
    <location>
        <begin position="188"/>
        <end position="211"/>
    </location>
</feature>
<feature type="transmembrane region" description="Helical" evidence="7">
    <location>
        <begin position="223"/>
        <end position="244"/>
    </location>
</feature>
<dbReference type="OMA" id="SIVTHYV"/>
<evidence type="ECO:0000256" key="8">
    <source>
        <dbReference type="SAM" id="SignalP"/>
    </source>
</evidence>
<feature type="chain" id="PRO_5044226591" evidence="8">
    <location>
        <begin position="20"/>
        <end position="273"/>
    </location>
</feature>
<organism evidence="10 11">
    <name type="scientific">Lachancea fermentati</name>
    <name type="common">Zygosaccharomyces fermentati</name>
    <dbReference type="NCBI Taxonomy" id="4955"/>
    <lineage>
        <taxon>Eukaryota</taxon>
        <taxon>Fungi</taxon>
        <taxon>Dikarya</taxon>
        <taxon>Ascomycota</taxon>
        <taxon>Saccharomycotina</taxon>
        <taxon>Saccharomycetes</taxon>
        <taxon>Saccharomycetales</taxon>
        <taxon>Saccharomycetaceae</taxon>
        <taxon>Lachancea</taxon>
    </lineage>
</organism>
<proteinExistence type="predicted"/>
<evidence type="ECO:0000256" key="6">
    <source>
        <dbReference type="ARBA" id="ARBA00023136"/>
    </source>
</evidence>
<evidence type="ECO:0000313" key="11">
    <source>
        <dbReference type="Proteomes" id="UP000190831"/>
    </source>
</evidence>
<evidence type="ECO:0000256" key="3">
    <source>
        <dbReference type="ARBA" id="ARBA00022729"/>
    </source>
</evidence>
<reference evidence="10 11" key="1">
    <citation type="submission" date="2016-03" db="EMBL/GenBank/DDBJ databases">
        <authorList>
            <person name="Devillers H."/>
        </authorList>
    </citation>
    <scope>NUCLEOTIDE SEQUENCE [LARGE SCALE GENOMIC DNA]</scope>
    <source>
        <strain evidence="10">CBS 6772</strain>
    </source>
</reference>
<dbReference type="InterPro" id="IPR008814">
    <property type="entry name" value="Swp1"/>
</dbReference>
<sequence length="273" mass="30269">MQLSRLLTFSLVSVTAVLGIAVKQPHISFPKSDKRPLALGPITHEFVKAKKPITCDLPNDTVEFGFTIGADEKPERAFLIVGSNKHRVEIPIKPTIKNNGELSMYKFSIAIDKLPTSLIHFATTEKESLTASLLLASENGGANNVYVELFDLNLVFTPEKETSLPKRFGALPEIHHIFHSDPKMVSPWFAQVFSLAVIGCLVGLVLVWFGTVSFDLRKVTNSIYSLGFIGCLIALEYVFCQYYLGTSIFKTLRDTFYIAGPGIWLGSKLLSRL</sequence>
<comment type="subcellular location">
    <subcellularLocation>
        <location evidence="1">Endoplasmic reticulum membrane</location>
        <topology evidence="1">Multi-pass membrane protein</topology>
    </subcellularLocation>
</comment>
<dbReference type="STRING" id="4955.A0A1G4MAJ3"/>
<dbReference type="OrthoDB" id="432292at2759"/>
<dbReference type="AlphaFoldDB" id="A0A1G4MAJ3"/>
<dbReference type="Proteomes" id="UP000190831">
    <property type="component" value="Chromosome D"/>
</dbReference>
<keyword evidence="5 7" id="KW-1133">Transmembrane helix</keyword>
<keyword evidence="6 7" id="KW-0472">Membrane</keyword>
<evidence type="ECO:0000259" key="9">
    <source>
        <dbReference type="Pfam" id="PF25147"/>
    </source>
</evidence>